<sequence length="538" mass="56812">MTRIAFVGGGPKTLFALLELNDRCSPASAEGPVVEVFDPYPPGAGRVWQAGQPRHVRLNVAAGIVDATTDEGDGSFASWVARVEPRYGTEPYPPRAVVGRYLQERFRTLADTARFPLAHVPARVTGVARAGDQWEVASDAGTGFYDEVVLATGHGLPGEAPGPPLAGACNPDALIGDYGALGEAAVPAGSAVLIRGAALTAYDAVLLLTEGRGGQWMPIEGAGGPSLGYVPGGREPAKITMGSLGNLPMEPKPAQVPETINRCLDAYRDQVLAWGAGLAARPGGPGARCTGLFGILLACAMECARLSGAPATPLDLWRTALTGRGEPGRGTETAAEHLRLSIEVNRGHTLPGTAWVWGRVWSGLYPQLVHAVSRVRWDPAQERIFRRVARSMERMAFGPPEHTALKLLALFDAGLLEQGTFPPRPPTDTLLIDAVTPPPGVLAAPAPGGEAFSPLVAGLLSSGQVMVRAGETGLLTDTDGTCLDARGNRNESLAALGRPTEGPTLGHDTLNRTLHDEHRRWAQRIVRQRMPQHLGERS</sequence>
<proteinExistence type="predicted"/>
<reference evidence="2 3" key="1">
    <citation type="submission" date="2021-03" db="EMBL/GenBank/DDBJ databases">
        <title>Sequencing the genomes of 1000 actinobacteria strains.</title>
        <authorList>
            <person name="Klenk H.-P."/>
        </authorList>
    </citation>
    <scope>NUCLEOTIDE SEQUENCE [LARGE SCALE GENOMIC DNA]</scope>
    <source>
        <strain evidence="2 3">DSM 15454</strain>
    </source>
</reference>
<keyword evidence="3" id="KW-1185">Reference proteome</keyword>
<evidence type="ECO:0000259" key="1">
    <source>
        <dbReference type="Pfam" id="PF13454"/>
    </source>
</evidence>
<dbReference type="PANTHER" id="PTHR40254">
    <property type="entry name" value="BLR0577 PROTEIN"/>
    <property type="match status" value="1"/>
</dbReference>
<gene>
    <name evidence="2" type="ORF">JOF46_003727</name>
</gene>
<dbReference type="SUPFAM" id="SSF51905">
    <property type="entry name" value="FAD/NAD(P)-binding domain"/>
    <property type="match status" value="1"/>
</dbReference>
<dbReference type="InterPro" id="IPR036188">
    <property type="entry name" value="FAD/NAD-bd_sf"/>
</dbReference>
<dbReference type="PANTHER" id="PTHR40254:SF1">
    <property type="entry name" value="BLR0577 PROTEIN"/>
    <property type="match status" value="1"/>
</dbReference>
<evidence type="ECO:0000313" key="3">
    <source>
        <dbReference type="Proteomes" id="UP000766570"/>
    </source>
</evidence>
<organism evidence="2 3">
    <name type="scientific">Paeniglutamicibacter psychrophenolicus</name>
    <dbReference type="NCBI Taxonomy" id="257454"/>
    <lineage>
        <taxon>Bacteria</taxon>
        <taxon>Bacillati</taxon>
        <taxon>Actinomycetota</taxon>
        <taxon>Actinomycetes</taxon>
        <taxon>Micrococcales</taxon>
        <taxon>Micrococcaceae</taxon>
        <taxon>Paeniglutamicibacter</taxon>
    </lineage>
</organism>
<dbReference type="Pfam" id="PF13454">
    <property type="entry name" value="NAD_binding_9"/>
    <property type="match status" value="1"/>
</dbReference>
<evidence type="ECO:0000313" key="2">
    <source>
        <dbReference type="EMBL" id="MBP2375815.1"/>
    </source>
</evidence>
<protein>
    <recommendedName>
        <fullName evidence="1">FAD-dependent urate hydroxylase HpyO/Asp monooxygenase CreE-like FAD/NAD(P)-binding domain-containing protein</fullName>
    </recommendedName>
</protein>
<dbReference type="Gene3D" id="3.50.50.60">
    <property type="entry name" value="FAD/NAD(P)-binding domain"/>
    <property type="match status" value="1"/>
</dbReference>
<feature type="domain" description="FAD-dependent urate hydroxylase HpyO/Asp monooxygenase CreE-like FAD/NAD(P)-binding" evidence="1">
    <location>
        <begin position="5"/>
        <end position="154"/>
    </location>
</feature>
<dbReference type="InterPro" id="IPR052189">
    <property type="entry name" value="L-asp_N-monooxygenase_NS-form"/>
</dbReference>
<dbReference type="InterPro" id="IPR038732">
    <property type="entry name" value="HpyO/CreE_NAD-binding"/>
</dbReference>
<name>A0ABS4WHY1_9MICC</name>
<accession>A0ABS4WHY1</accession>
<dbReference type="RefSeq" id="WP_209909993.1">
    <property type="nucleotide sequence ID" value="NZ_BAAAMI010000016.1"/>
</dbReference>
<dbReference type="Proteomes" id="UP000766570">
    <property type="component" value="Unassembled WGS sequence"/>
</dbReference>
<comment type="caution">
    <text evidence="2">The sequence shown here is derived from an EMBL/GenBank/DDBJ whole genome shotgun (WGS) entry which is preliminary data.</text>
</comment>
<dbReference type="EMBL" id="JAGIOE010000001">
    <property type="protein sequence ID" value="MBP2375815.1"/>
    <property type="molecule type" value="Genomic_DNA"/>
</dbReference>